<keyword evidence="3 5" id="KW-0808">Transferase</keyword>
<dbReference type="InterPro" id="IPR029063">
    <property type="entry name" value="SAM-dependent_MTases_sf"/>
</dbReference>
<proteinExistence type="inferred from homology"/>
<name>A0A833GY98_9LEPT</name>
<dbReference type="GO" id="GO:0032259">
    <property type="term" value="P:methylation"/>
    <property type="evidence" value="ECO:0007669"/>
    <property type="project" value="UniProtKB-KW"/>
</dbReference>
<dbReference type="GO" id="GO:0008170">
    <property type="term" value="F:N-methyltransferase activity"/>
    <property type="evidence" value="ECO:0007669"/>
    <property type="project" value="InterPro"/>
</dbReference>
<evidence type="ECO:0000313" key="6">
    <source>
        <dbReference type="Proteomes" id="UP000460298"/>
    </source>
</evidence>
<feature type="domain" description="DNA methylase N-4/N-6" evidence="4">
    <location>
        <begin position="544"/>
        <end position="873"/>
    </location>
</feature>
<evidence type="ECO:0000313" key="5">
    <source>
        <dbReference type="EMBL" id="KAB2929560.1"/>
    </source>
</evidence>
<dbReference type="Proteomes" id="UP000460298">
    <property type="component" value="Unassembled WGS sequence"/>
</dbReference>
<evidence type="ECO:0000256" key="1">
    <source>
        <dbReference type="ARBA" id="ARBA00006594"/>
    </source>
</evidence>
<dbReference type="SUPFAM" id="SSF53335">
    <property type="entry name" value="S-adenosyl-L-methionine-dependent methyltransferases"/>
    <property type="match status" value="1"/>
</dbReference>
<dbReference type="AlphaFoldDB" id="A0A833GY98"/>
<dbReference type="InterPro" id="IPR002941">
    <property type="entry name" value="DNA_methylase_N4/N6"/>
</dbReference>
<dbReference type="Pfam" id="PF01555">
    <property type="entry name" value="N6_N4_Mtase"/>
    <property type="match status" value="1"/>
</dbReference>
<keyword evidence="2 5" id="KW-0489">Methyltransferase</keyword>
<accession>A0A833GY98</accession>
<dbReference type="Gene3D" id="3.40.50.150">
    <property type="entry name" value="Vaccinia Virus protein VP39"/>
    <property type="match status" value="1"/>
</dbReference>
<evidence type="ECO:0000256" key="2">
    <source>
        <dbReference type="ARBA" id="ARBA00022603"/>
    </source>
</evidence>
<sequence length="1231" mass="142003">MPSVEQLRNRLLKKLSELFQLDQPDLDFGFYRIMHAKAQEVQAFIGTDLLKIVADAFGDVDEARKAELQAAYDNIVREAEEEYGSTEPEKTPKALKARAALDAVKDTASAEADVYNHLYRFFERYYDDGDFISRRYYTRETAGKAAPFAVPYNGEEVKLHWANADQYYIKSTEYFSNFTFDITQSAEIRQMSKAERALNHIPDRTLKVHFRVVEATEGEHGNIKASEANKRFFILHKEKPVTLTETGELVVNFEYRPDPEKTGQEKRNAEAVDNLLKALEKYDPQITQIDADEKPKKKIGENLRKSAEDYLCLFKVPAPTDSDPGRPLLAKYVNQYTARNTRDYFIHKDLGGFLRRELDFYIKNEVMRLDDIENAEAPAVESYLVKIKVLRKIAGKLIDFLAQLEDFQKKLWLKKKFIIETNYCITLDRVPEELYPLIVESEEQIREWVKLGFIEEKSPHITQKSADLFGGNLRESAPSADNMSVEVLKANNKLVLDTRFFDDSFKARLVASIENFDEQCDGLIVNADNFQSALLLQPRYRATINGVYLDPPYNTDASEIIYKNEYKNSSWASLMYDRLSLIKSFQRSDGGICVTIDDFEKDILKDQLDSIYGPENDLATVTIRSNPQGRSTVQGFSINHEYGLFYKVSSDFKSVGRLSRSDKQIGRYNELDEEGKRFLWENFRKTGTDSSRVDRPKQFYPIVVKGKDYRIPEMEWDDISKVWNLLEEPTQDETVVYPIDEDGNERVWKWGHDRVKSYPDHIKVEYGRNDQVQIYRRNYLNNEGSLPGTWWDKAKYGAGSHGTNLLTAMFGKGHAFSFPKSIYAVEDCIRIVTNNNRSSNVLDFFGGSGTTAHALISMNRSDKGKRKYLLTEMGLHFDEILLPRIKKAAYSASWDGGKPQKFSNYLAGLKKRLKDLNSDLENLSGYQDKNDYQFDRQLIVGEIAKVETDIQLTEEIAAQDLSCFIGSSHTLKYIRLESYEDTLNNLRLDDAPGKSPLLNNPSLKEDYMLRYMLDVETRGSQSLLNIDAFVDPTAYTLEVKKPGTDEYVTRAVDLIETFNYLIGLRVVHYAAPQEFTARFRRVEDPEMPTDQKTKLVLDGKMKQINPQMTQMNADLEDPKNNLRKSAKSADKFWWFRKVEGWVPEDPANPNNGQQEKVLVVWRKLTGDIEQDNLMLNEWFEKNRISTSGSSFDTIYVNGSNNLPNLKQDDENWKVRLIEEEFMKRMWDVEGL</sequence>
<gene>
    <name evidence="5" type="ORF">F9K24_19400</name>
</gene>
<comment type="similarity">
    <text evidence="1">Belongs to the N(4)/N(6)-methyltransferase family.</text>
</comment>
<dbReference type="EMBL" id="WBUI01000029">
    <property type="protein sequence ID" value="KAB2929560.1"/>
    <property type="molecule type" value="Genomic_DNA"/>
</dbReference>
<reference evidence="5 6" key="1">
    <citation type="submission" date="2019-10" db="EMBL/GenBank/DDBJ databases">
        <title>Extracellular Electron Transfer in a Candidatus Methanoperedens spp. Enrichment Culture.</title>
        <authorList>
            <person name="Berger S."/>
            <person name="Rangel Shaw D."/>
            <person name="Berben T."/>
            <person name="In 'T Zandt M."/>
            <person name="Frank J."/>
            <person name="Reimann J."/>
            <person name="Jetten M.S.M."/>
            <person name="Welte C.U."/>
        </authorList>
    </citation>
    <scope>NUCLEOTIDE SEQUENCE [LARGE SCALE GENOMIC DNA]</scope>
    <source>
        <strain evidence="5">SB12</strain>
    </source>
</reference>
<dbReference type="PROSITE" id="PS00092">
    <property type="entry name" value="N6_MTASE"/>
    <property type="match status" value="1"/>
</dbReference>
<protein>
    <submittedName>
        <fullName evidence="5">Site-specific DNA-methyltransferase</fullName>
    </submittedName>
</protein>
<organism evidence="5 6">
    <name type="scientific">Leptonema illini</name>
    <dbReference type="NCBI Taxonomy" id="183"/>
    <lineage>
        <taxon>Bacteria</taxon>
        <taxon>Pseudomonadati</taxon>
        <taxon>Spirochaetota</taxon>
        <taxon>Spirochaetia</taxon>
        <taxon>Leptospirales</taxon>
        <taxon>Leptospiraceae</taxon>
        <taxon>Leptonema</taxon>
    </lineage>
</organism>
<evidence type="ECO:0000259" key="4">
    <source>
        <dbReference type="Pfam" id="PF01555"/>
    </source>
</evidence>
<dbReference type="GO" id="GO:0003677">
    <property type="term" value="F:DNA binding"/>
    <property type="evidence" value="ECO:0007669"/>
    <property type="project" value="InterPro"/>
</dbReference>
<evidence type="ECO:0000256" key="3">
    <source>
        <dbReference type="ARBA" id="ARBA00022679"/>
    </source>
</evidence>
<comment type="caution">
    <text evidence="5">The sequence shown here is derived from an EMBL/GenBank/DDBJ whole genome shotgun (WGS) entry which is preliminary data.</text>
</comment>
<dbReference type="InterPro" id="IPR002052">
    <property type="entry name" value="DNA_methylase_N6_adenine_CS"/>
</dbReference>